<organism evidence="1 2">
    <name type="scientific">Parasitella parasitica</name>
    <dbReference type="NCBI Taxonomy" id="35722"/>
    <lineage>
        <taxon>Eukaryota</taxon>
        <taxon>Fungi</taxon>
        <taxon>Fungi incertae sedis</taxon>
        <taxon>Mucoromycota</taxon>
        <taxon>Mucoromycotina</taxon>
        <taxon>Mucoromycetes</taxon>
        <taxon>Mucorales</taxon>
        <taxon>Mucorineae</taxon>
        <taxon>Mucoraceae</taxon>
        <taxon>Parasitella</taxon>
    </lineage>
</organism>
<dbReference type="OrthoDB" id="6141723at2759"/>
<gene>
    <name evidence="1" type="primary">PARPA_09397.1 scaffold 36288</name>
</gene>
<sequence length="357" mass="40717">VHMLLYLKGAPVLDNTLEDLEAESANIREIEAFVEKIMSARKETSDPELNKLIASRQTHRHTRSCYKGGSGKRAKQCRFNIPFFPMDKTRLLTPFEERNTRPDIRALARQVRQYLDTNTDAIVGSSMTFSDFLGVFGATEEDYILAVRSTLRNSKVLLAREPRDVLTNNYNPRILQLMGSNCDLQFVVNAYACCAYIVDYINKTDKGMSDHLKSVLHQSLSNNESVKQVLSSIASAFYNRSEISAQEAAYNLLQLRMVESNLSTIFVASSPSETRQRIRKSKLELEELAPDSQDIYQDGSLEQYVVRPADLQHLCLAQFAAHYRYWKTKPRSTALLPAYELREGKGWLPILPYICIR</sequence>
<proteinExistence type="predicted"/>
<dbReference type="STRING" id="35722.A0A0B7NI33"/>
<dbReference type="Proteomes" id="UP000054107">
    <property type="component" value="Unassembled WGS sequence"/>
</dbReference>
<evidence type="ECO:0000313" key="1">
    <source>
        <dbReference type="EMBL" id="CEP15194.1"/>
    </source>
</evidence>
<dbReference type="PANTHER" id="PTHR47642">
    <property type="entry name" value="ATP-DEPENDENT DNA HELICASE"/>
    <property type="match status" value="1"/>
</dbReference>
<dbReference type="AlphaFoldDB" id="A0A0B7NI33"/>
<protein>
    <submittedName>
        <fullName evidence="1">Uncharacterized protein</fullName>
    </submittedName>
</protein>
<dbReference type="PANTHER" id="PTHR47642:SF5">
    <property type="entry name" value="ATP-DEPENDENT DNA HELICASE"/>
    <property type="match status" value="1"/>
</dbReference>
<dbReference type="InterPro" id="IPR051055">
    <property type="entry name" value="PIF1_helicase"/>
</dbReference>
<name>A0A0B7NI33_9FUNG</name>
<reference evidence="1 2" key="1">
    <citation type="submission" date="2014-09" db="EMBL/GenBank/DDBJ databases">
        <authorList>
            <person name="Ellenberger Sabrina"/>
        </authorList>
    </citation>
    <scope>NUCLEOTIDE SEQUENCE [LARGE SCALE GENOMIC DNA]</scope>
    <source>
        <strain evidence="1 2">CBS 412.66</strain>
    </source>
</reference>
<evidence type="ECO:0000313" key="2">
    <source>
        <dbReference type="Proteomes" id="UP000054107"/>
    </source>
</evidence>
<accession>A0A0B7NI33</accession>
<feature type="non-terminal residue" evidence="1">
    <location>
        <position position="1"/>
    </location>
</feature>
<dbReference type="EMBL" id="LN731946">
    <property type="protein sequence ID" value="CEP15194.1"/>
    <property type="molecule type" value="Genomic_DNA"/>
</dbReference>
<keyword evidence="2" id="KW-1185">Reference proteome</keyword>